<keyword evidence="4" id="KW-1185">Reference proteome</keyword>
<evidence type="ECO:0000256" key="2">
    <source>
        <dbReference type="SAM" id="Phobius"/>
    </source>
</evidence>
<evidence type="ECO:0000313" key="4">
    <source>
        <dbReference type="Proteomes" id="UP000293360"/>
    </source>
</evidence>
<dbReference type="Proteomes" id="UP000293360">
    <property type="component" value="Unassembled WGS sequence"/>
</dbReference>
<feature type="region of interest" description="Disordered" evidence="1">
    <location>
        <begin position="1"/>
        <end position="25"/>
    </location>
</feature>
<proteinExistence type="predicted"/>
<evidence type="ECO:0000313" key="3">
    <source>
        <dbReference type="EMBL" id="RYO73579.1"/>
    </source>
</evidence>
<keyword evidence="2" id="KW-1133">Transmembrane helix</keyword>
<keyword evidence="2" id="KW-0472">Membrane</keyword>
<organism evidence="3 4">
    <name type="scientific">Monosporascus ibericus</name>
    <dbReference type="NCBI Taxonomy" id="155417"/>
    <lineage>
        <taxon>Eukaryota</taxon>
        <taxon>Fungi</taxon>
        <taxon>Dikarya</taxon>
        <taxon>Ascomycota</taxon>
        <taxon>Pezizomycotina</taxon>
        <taxon>Sordariomycetes</taxon>
        <taxon>Xylariomycetidae</taxon>
        <taxon>Xylariales</taxon>
        <taxon>Xylariales incertae sedis</taxon>
        <taxon>Monosporascus</taxon>
    </lineage>
</organism>
<dbReference type="OrthoDB" id="4156595at2759"/>
<accession>A0A4Q4STN7</accession>
<dbReference type="EMBL" id="QJNU01001612">
    <property type="protein sequence ID" value="RYO73579.1"/>
    <property type="molecule type" value="Genomic_DNA"/>
</dbReference>
<evidence type="ECO:0000256" key="1">
    <source>
        <dbReference type="SAM" id="MobiDB-lite"/>
    </source>
</evidence>
<name>A0A4Q4STN7_9PEZI</name>
<sequence>MPATTTGITARLPGGMNPDLPGNGGGPRSKLYHTIMTPINLIAFLVSLYLVDNHYQNERARRHAAGQQRGEQQKWMAWLHSLLFRPQPYEWVDQNRPAPPNKHEERYYYHTKQKKLMKMEAADAFGLRRPVLVGLCLFAVLAVWAAWRLGLGLLYWCRYYLQ</sequence>
<feature type="transmembrane region" description="Helical" evidence="2">
    <location>
        <begin position="131"/>
        <end position="156"/>
    </location>
</feature>
<reference evidence="3 4" key="1">
    <citation type="submission" date="2018-06" db="EMBL/GenBank/DDBJ databases">
        <title>Complete Genomes of Monosporascus.</title>
        <authorList>
            <person name="Robinson A.J."/>
            <person name="Natvig D.O."/>
        </authorList>
    </citation>
    <scope>NUCLEOTIDE SEQUENCE [LARGE SCALE GENOMIC DNA]</scope>
    <source>
        <strain evidence="3 4">CBS 110550</strain>
    </source>
</reference>
<comment type="caution">
    <text evidence="3">The sequence shown here is derived from an EMBL/GenBank/DDBJ whole genome shotgun (WGS) entry which is preliminary data.</text>
</comment>
<protein>
    <submittedName>
        <fullName evidence="3">Uncharacterized protein</fullName>
    </submittedName>
</protein>
<feature type="transmembrane region" description="Helical" evidence="2">
    <location>
        <begin position="31"/>
        <end position="51"/>
    </location>
</feature>
<keyword evidence="2" id="KW-0812">Transmembrane</keyword>
<dbReference type="AlphaFoldDB" id="A0A4Q4STN7"/>
<gene>
    <name evidence="3" type="ORF">DL764_010543</name>
</gene>